<evidence type="ECO:0000256" key="1">
    <source>
        <dbReference type="SAM" id="MobiDB-lite"/>
    </source>
</evidence>
<evidence type="ECO:0000313" key="2">
    <source>
        <dbReference type="EMBL" id="WWD02596.1"/>
    </source>
</evidence>
<sequence length="310" mass="34463">MTSTSQSNLTRTSLMGRDTSDTFTTEPASDATPSTVFVCLTRDLRNAIITDINASHGPTLREDQKEAFKQYKQECREASLSLAKDKSMSTFFRTSSIPNIIQTFQSRLNTITPNPSGSRVIVVDGQDISESWIKFANRVKLDRVCGHLVLSVKDPKAVSEGTSAKGWFGPFKEAEITGCKIRNGLPSGPQRKGAYRRLHDFGSRYLDLKNSNVWPSESVATELSNRPEHFACRVVTVSEAMFSLPGMFEDVVYTRGNGYSDQGKRSDDHAPASEDLIDFEHETPANADKTGTTGLPYNKAEWNEESRESW</sequence>
<feature type="compositionally biased region" description="Basic and acidic residues" evidence="1">
    <location>
        <begin position="301"/>
        <end position="310"/>
    </location>
</feature>
<feature type="compositionally biased region" description="Basic and acidic residues" evidence="1">
    <location>
        <begin position="262"/>
        <end position="283"/>
    </location>
</feature>
<keyword evidence="3" id="KW-1185">Reference proteome</keyword>
<dbReference type="GeneID" id="91099440"/>
<protein>
    <submittedName>
        <fullName evidence="2">Uncharacterized protein</fullName>
    </submittedName>
</protein>
<dbReference type="RefSeq" id="XP_066080563.1">
    <property type="nucleotide sequence ID" value="XM_066224466.1"/>
</dbReference>
<feature type="compositionally biased region" description="Polar residues" evidence="1">
    <location>
        <begin position="21"/>
        <end position="30"/>
    </location>
</feature>
<proteinExistence type="predicted"/>
<accession>A0AAX4K841</accession>
<feature type="region of interest" description="Disordered" evidence="1">
    <location>
        <begin position="259"/>
        <end position="310"/>
    </location>
</feature>
<feature type="compositionally biased region" description="Polar residues" evidence="1">
    <location>
        <begin position="1"/>
        <end position="13"/>
    </location>
</feature>
<dbReference type="EMBL" id="CP144089">
    <property type="protein sequence ID" value="WWD02596.1"/>
    <property type="molecule type" value="Genomic_DNA"/>
</dbReference>
<organism evidence="2 3">
    <name type="scientific">Kwoniella europaea PYCC6329</name>
    <dbReference type="NCBI Taxonomy" id="1423913"/>
    <lineage>
        <taxon>Eukaryota</taxon>
        <taxon>Fungi</taxon>
        <taxon>Dikarya</taxon>
        <taxon>Basidiomycota</taxon>
        <taxon>Agaricomycotina</taxon>
        <taxon>Tremellomycetes</taxon>
        <taxon>Tremellales</taxon>
        <taxon>Cryptococcaceae</taxon>
        <taxon>Kwoniella</taxon>
    </lineage>
</organism>
<reference evidence="2 3" key="1">
    <citation type="submission" date="2024-01" db="EMBL/GenBank/DDBJ databases">
        <title>Comparative genomics of Cryptococcus and Kwoniella reveals pathogenesis evolution and contrasting modes of karyotype evolution via chromosome fusion or intercentromeric recombination.</title>
        <authorList>
            <person name="Coelho M.A."/>
            <person name="David-Palma M."/>
            <person name="Shea T."/>
            <person name="Bowers K."/>
            <person name="McGinley-Smith S."/>
            <person name="Mohammad A.W."/>
            <person name="Gnirke A."/>
            <person name="Yurkov A.M."/>
            <person name="Nowrousian M."/>
            <person name="Sun S."/>
            <person name="Cuomo C.A."/>
            <person name="Heitman J."/>
        </authorList>
    </citation>
    <scope>NUCLEOTIDE SEQUENCE [LARGE SCALE GENOMIC DNA]</scope>
    <source>
        <strain evidence="2 3">PYCC6329</strain>
    </source>
</reference>
<dbReference type="KEGG" id="ker:91099440"/>
<dbReference type="Proteomes" id="UP001358614">
    <property type="component" value="Chromosome 1"/>
</dbReference>
<feature type="region of interest" description="Disordered" evidence="1">
    <location>
        <begin position="1"/>
        <end position="30"/>
    </location>
</feature>
<name>A0AAX4K841_9TREE</name>
<evidence type="ECO:0000313" key="3">
    <source>
        <dbReference type="Proteomes" id="UP001358614"/>
    </source>
</evidence>
<gene>
    <name evidence="2" type="ORF">V865_000636</name>
</gene>
<dbReference type="AlphaFoldDB" id="A0AAX4K841"/>